<organism evidence="1 2">
    <name type="scientific">Pelosinus propionicus DSM 13327</name>
    <dbReference type="NCBI Taxonomy" id="1123291"/>
    <lineage>
        <taxon>Bacteria</taxon>
        <taxon>Bacillati</taxon>
        <taxon>Bacillota</taxon>
        <taxon>Negativicutes</taxon>
        <taxon>Selenomonadales</taxon>
        <taxon>Sporomusaceae</taxon>
        <taxon>Pelosinus</taxon>
    </lineage>
</organism>
<name>A0A1I4I8K6_9FIRM</name>
<dbReference type="InterPro" id="IPR005247">
    <property type="entry name" value="YbhB_YbcL/LppC-like"/>
</dbReference>
<dbReference type="STRING" id="1123291.SAMN04490355_100741"/>
<dbReference type="InterPro" id="IPR036610">
    <property type="entry name" value="PEBP-like_sf"/>
</dbReference>
<keyword evidence="2" id="KW-1185">Reference proteome</keyword>
<dbReference type="RefSeq" id="WP_090933572.1">
    <property type="nucleotide sequence ID" value="NZ_FOTS01000007.1"/>
</dbReference>
<dbReference type="Pfam" id="PF01161">
    <property type="entry name" value="PBP"/>
    <property type="match status" value="1"/>
</dbReference>
<evidence type="ECO:0008006" key="3">
    <source>
        <dbReference type="Google" id="ProtNLM"/>
    </source>
</evidence>
<dbReference type="EMBL" id="FOTS01000007">
    <property type="protein sequence ID" value="SFL50660.1"/>
    <property type="molecule type" value="Genomic_DNA"/>
</dbReference>
<reference evidence="2" key="1">
    <citation type="submission" date="2016-10" db="EMBL/GenBank/DDBJ databases">
        <authorList>
            <person name="Varghese N."/>
            <person name="Submissions S."/>
        </authorList>
    </citation>
    <scope>NUCLEOTIDE SEQUENCE [LARGE SCALE GENOMIC DNA]</scope>
    <source>
        <strain evidence="2">DSM 13327</strain>
    </source>
</reference>
<dbReference type="OrthoDB" id="9797506at2"/>
<dbReference type="InterPro" id="IPR008914">
    <property type="entry name" value="PEBP"/>
</dbReference>
<dbReference type="Gene3D" id="3.90.280.10">
    <property type="entry name" value="PEBP-like"/>
    <property type="match status" value="1"/>
</dbReference>
<dbReference type="SUPFAM" id="SSF49777">
    <property type="entry name" value="PEBP-like"/>
    <property type="match status" value="1"/>
</dbReference>
<evidence type="ECO:0000313" key="1">
    <source>
        <dbReference type="EMBL" id="SFL50660.1"/>
    </source>
</evidence>
<gene>
    <name evidence="1" type="ORF">SAMN04490355_100741</name>
</gene>
<dbReference type="PANTHER" id="PTHR30289">
    <property type="entry name" value="UNCHARACTERIZED PROTEIN YBCL-RELATED"/>
    <property type="match status" value="1"/>
</dbReference>
<accession>A0A1I4I8K6</accession>
<dbReference type="Proteomes" id="UP000199520">
    <property type="component" value="Unassembled WGS sequence"/>
</dbReference>
<dbReference type="PANTHER" id="PTHR30289:SF1">
    <property type="entry name" value="PEBP (PHOSPHATIDYLETHANOLAMINE-BINDING PROTEIN) FAMILY PROTEIN"/>
    <property type="match status" value="1"/>
</dbReference>
<dbReference type="AlphaFoldDB" id="A0A1I4I8K6"/>
<proteinExistence type="predicted"/>
<dbReference type="NCBIfam" id="TIGR00481">
    <property type="entry name" value="YbhB/YbcL family Raf kinase inhibitor-like protein"/>
    <property type="match status" value="1"/>
</dbReference>
<sequence length="166" mass="18769">MIVTSTGIVNGLIDKKYGKYGEQFFKGMPTYSLPLMIKEYPRNTRTFALIMEDKDAIPPTGFSWIHWSAANITSDLLEENASINTKAFVQGTNSWSSALLEKPLGKYEAAKYGGPMPPDKPHTYEIHIFALDRSLDLQDGFYVNELYKAMEGHILAHHTLKGIYYN</sequence>
<protein>
    <recommendedName>
        <fullName evidence="3">Phospholipid-binding protein, PBP family</fullName>
    </recommendedName>
</protein>
<dbReference type="CDD" id="cd00865">
    <property type="entry name" value="PEBP_bact_arch"/>
    <property type="match status" value="1"/>
</dbReference>
<evidence type="ECO:0000313" key="2">
    <source>
        <dbReference type="Proteomes" id="UP000199520"/>
    </source>
</evidence>